<feature type="transmembrane region" description="Helical" evidence="2">
    <location>
        <begin position="84"/>
        <end position="103"/>
    </location>
</feature>
<dbReference type="PANTHER" id="PTHR35788:SF1">
    <property type="entry name" value="EXPORTED PROTEIN"/>
    <property type="match status" value="1"/>
</dbReference>
<dbReference type="Pfam" id="PF04294">
    <property type="entry name" value="VanW"/>
    <property type="match status" value="1"/>
</dbReference>
<keyword evidence="2" id="KW-0472">Membrane</keyword>
<feature type="region of interest" description="Disordered" evidence="1">
    <location>
        <begin position="1"/>
        <end position="78"/>
    </location>
</feature>
<reference evidence="5" key="1">
    <citation type="journal article" date="2019" name="Int. J. Syst. Evol. Microbiol.">
        <title>The Global Catalogue of Microorganisms (GCM) 10K type strain sequencing project: providing services to taxonomists for standard genome sequencing and annotation.</title>
        <authorList>
            <consortium name="The Broad Institute Genomics Platform"/>
            <consortium name="The Broad Institute Genome Sequencing Center for Infectious Disease"/>
            <person name="Wu L."/>
            <person name="Ma J."/>
        </authorList>
    </citation>
    <scope>NUCLEOTIDE SEQUENCE [LARGE SCALE GENOMIC DNA]</scope>
    <source>
        <strain evidence="5">JCM 13518</strain>
    </source>
</reference>
<dbReference type="PANTHER" id="PTHR35788">
    <property type="entry name" value="EXPORTED PROTEIN-RELATED"/>
    <property type="match status" value="1"/>
</dbReference>
<keyword evidence="2" id="KW-1133">Transmembrane helix</keyword>
<evidence type="ECO:0000256" key="2">
    <source>
        <dbReference type="SAM" id="Phobius"/>
    </source>
</evidence>
<sequence length="640" mass="68015">MSSDDRTDDPSLSPEPSDESVTPDADTDTGVLAAALAEPEPDDLPPVDRPEGFDDTAVVPPVVPPTDEAEADDDEPRKRRRWPWFVAAAVIVLGGVYVGGYFFTGSRLAADTTIAGVDVGGLSPAKAEARLDDELGPREGENLTFVLDESEFTFAAPDMGLSLDTEASVDAAGGKRSWNPLDMVDTLFGGDDYPAELDVDSELLDAATATIAQTVDVPVTESLITFPEGQPVATQPADGRRVTSDGLLEALREVYLVAEGQVEIPTEVVEPGVDAEGLEVAMQEIAVPAVSAPVVLNVGDQQIELPVSAYTPALQIRTEGDEMKPYIDPAALAGPLTDSTTGIGEKAVDADIDIVNGAPVITPSKPGIGLQPEVMATELLPVLTATGPERALTLEAQPVEPEFTTADAEALGIVEKVSEFETYYPNTQYRNINQGRAASLIDGTILKPGEQFSFDKVVGQRTAANGFVQGGVIEGGRFVESFGGGVSQVATTTYNAAFFAGLDDDEHKPHSLYLTRYPLGREATVNWGTTDLKFTNSTPHGILIKAWVVPSNSSRQGTMHVEMWSTKYWDIEAGVSAKRNFRSGSTVYDTSPECTAQAAIQGFDVDVYRTFKQNGQVVKKETKTAVYRAGDAVVCGPPPA</sequence>
<gene>
    <name evidence="4" type="ORF">GCM10009710_34060</name>
</gene>
<dbReference type="Pfam" id="PF12229">
    <property type="entry name" value="PG_binding_4"/>
    <property type="match status" value="1"/>
</dbReference>
<evidence type="ECO:0000259" key="3">
    <source>
        <dbReference type="Pfam" id="PF12229"/>
    </source>
</evidence>
<accession>A0ABP4WCU2</accession>
<comment type="caution">
    <text evidence="4">The sequence shown here is derived from an EMBL/GenBank/DDBJ whole genome shotgun (WGS) entry which is preliminary data.</text>
</comment>
<keyword evidence="2" id="KW-0812">Transmembrane</keyword>
<organism evidence="4 5">
    <name type="scientific">Aeromicrobium alkaliterrae</name>
    <dbReference type="NCBI Taxonomy" id="302168"/>
    <lineage>
        <taxon>Bacteria</taxon>
        <taxon>Bacillati</taxon>
        <taxon>Actinomycetota</taxon>
        <taxon>Actinomycetes</taxon>
        <taxon>Propionibacteriales</taxon>
        <taxon>Nocardioidaceae</taxon>
        <taxon>Aeromicrobium</taxon>
    </lineage>
</organism>
<dbReference type="EMBL" id="BAAAME010000010">
    <property type="protein sequence ID" value="GAA1751571.1"/>
    <property type="molecule type" value="Genomic_DNA"/>
</dbReference>
<feature type="domain" description="YoaR-like putative peptidoglycan binding" evidence="3">
    <location>
        <begin position="153"/>
        <end position="254"/>
    </location>
</feature>
<dbReference type="InterPro" id="IPR007391">
    <property type="entry name" value="Vancomycin_resist_VanW"/>
</dbReference>
<evidence type="ECO:0000256" key="1">
    <source>
        <dbReference type="SAM" id="MobiDB-lite"/>
    </source>
</evidence>
<dbReference type="Proteomes" id="UP001501057">
    <property type="component" value="Unassembled WGS sequence"/>
</dbReference>
<dbReference type="InterPro" id="IPR052913">
    <property type="entry name" value="Glycopeptide_resist_protein"/>
</dbReference>
<evidence type="ECO:0000313" key="5">
    <source>
        <dbReference type="Proteomes" id="UP001501057"/>
    </source>
</evidence>
<protein>
    <submittedName>
        <fullName evidence="4">VanW family protein</fullName>
    </submittedName>
</protein>
<keyword evidence="5" id="KW-1185">Reference proteome</keyword>
<name>A0ABP4WCU2_9ACTN</name>
<evidence type="ECO:0000313" key="4">
    <source>
        <dbReference type="EMBL" id="GAA1751571.1"/>
    </source>
</evidence>
<dbReference type="InterPro" id="IPR022029">
    <property type="entry name" value="YoaR-like_PG-bd"/>
</dbReference>
<proteinExistence type="predicted"/>
<dbReference type="RefSeq" id="WP_344203824.1">
    <property type="nucleotide sequence ID" value="NZ_BAAAME010000010.1"/>
</dbReference>